<dbReference type="EMBL" id="CM055095">
    <property type="protein sequence ID" value="KAJ7560478.1"/>
    <property type="molecule type" value="Genomic_DNA"/>
</dbReference>
<evidence type="ECO:0000313" key="1">
    <source>
        <dbReference type="EMBL" id="KAJ7560478.1"/>
    </source>
</evidence>
<name>A0ACC2E1U2_DIPCM</name>
<sequence length="135" mass="14511">MANHGALQRSILVVFVFFSFVLLCAHAGSSELGSSNSSFIAEIGKPLLAKSCHSGDIEDCDLQAEELASSWGRRRLLQQSGPYYISYGSLTADRTPCPPMSGRSYYTSNCNSASGPVDPYERGCSAITRCARDSS</sequence>
<dbReference type="Proteomes" id="UP001162992">
    <property type="component" value="Chromosome 4"/>
</dbReference>
<proteinExistence type="predicted"/>
<keyword evidence="2" id="KW-1185">Reference proteome</keyword>
<protein>
    <submittedName>
        <fullName evidence="1">Uncharacterized protein</fullName>
    </submittedName>
</protein>
<gene>
    <name evidence="1" type="ORF">O6H91_04G131500</name>
</gene>
<accession>A0ACC2E1U2</accession>
<evidence type="ECO:0000313" key="2">
    <source>
        <dbReference type="Proteomes" id="UP001162992"/>
    </source>
</evidence>
<organism evidence="1 2">
    <name type="scientific">Diphasiastrum complanatum</name>
    <name type="common">Issler's clubmoss</name>
    <name type="synonym">Lycopodium complanatum</name>
    <dbReference type="NCBI Taxonomy" id="34168"/>
    <lineage>
        <taxon>Eukaryota</taxon>
        <taxon>Viridiplantae</taxon>
        <taxon>Streptophyta</taxon>
        <taxon>Embryophyta</taxon>
        <taxon>Tracheophyta</taxon>
        <taxon>Lycopodiopsida</taxon>
        <taxon>Lycopodiales</taxon>
        <taxon>Lycopodiaceae</taxon>
        <taxon>Lycopodioideae</taxon>
        <taxon>Diphasiastrum</taxon>
    </lineage>
</organism>
<reference evidence="2" key="1">
    <citation type="journal article" date="2024" name="Proc. Natl. Acad. Sci. U.S.A.">
        <title>Extraordinary preservation of gene collinearity over three hundred million years revealed in homosporous lycophytes.</title>
        <authorList>
            <person name="Li C."/>
            <person name="Wickell D."/>
            <person name="Kuo L.Y."/>
            <person name="Chen X."/>
            <person name="Nie B."/>
            <person name="Liao X."/>
            <person name="Peng D."/>
            <person name="Ji J."/>
            <person name="Jenkins J."/>
            <person name="Williams M."/>
            <person name="Shu S."/>
            <person name="Plott C."/>
            <person name="Barry K."/>
            <person name="Rajasekar S."/>
            <person name="Grimwood J."/>
            <person name="Han X."/>
            <person name="Sun S."/>
            <person name="Hou Z."/>
            <person name="He W."/>
            <person name="Dai G."/>
            <person name="Sun C."/>
            <person name="Schmutz J."/>
            <person name="Leebens-Mack J.H."/>
            <person name="Li F.W."/>
            <person name="Wang L."/>
        </authorList>
    </citation>
    <scope>NUCLEOTIDE SEQUENCE [LARGE SCALE GENOMIC DNA]</scope>
    <source>
        <strain evidence="2">cv. PW_Plant_1</strain>
    </source>
</reference>
<comment type="caution">
    <text evidence="1">The sequence shown here is derived from an EMBL/GenBank/DDBJ whole genome shotgun (WGS) entry which is preliminary data.</text>
</comment>